<accession>A0AAV2ILM4</accession>
<dbReference type="EMBL" id="CAXITT010000951">
    <property type="protein sequence ID" value="CAL1547337.1"/>
    <property type="molecule type" value="Genomic_DNA"/>
</dbReference>
<keyword evidence="2 6" id="KW-0479">Metal-binding</keyword>
<comment type="caution">
    <text evidence="6">Lacks conserved residue(s) required for the propagation of feature annotation.</text>
</comment>
<dbReference type="InterPro" id="IPR001506">
    <property type="entry name" value="Peptidase_M12A"/>
</dbReference>
<dbReference type="CDD" id="cd04280">
    <property type="entry name" value="ZnMc_astacin_like"/>
    <property type="match status" value="1"/>
</dbReference>
<evidence type="ECO:0000256" key="1">
    <source>
        <dbReference type="ARBA" id="ARBA00022670"/>
    </source>
</evidence>
<evidence type="ECO:0000256" key="6">
    <source>
        <dbReference type="PROSITE-ProRule" id="PRU01211"/>
    </source>
</evidence>
<evidence type="ECO:0000259" key="8">
    <source>
        <dbReference type="PROSITE" id="PS50060"/>
    </source>
</evidence>
<proteinExistence type="predicted"/>
<sequence length="485" mass="53317">MGSRVMDLTTVCHVVTTMTVVLLAVAVTSFGLPVNKNGVIAVVSSPWGSMTSPSTLTQEFPRGEGVVEEDNDDDVITTGDEDFSVHRNAVRNRTRRWPGGIVPYVIDKAYPDAARASILEALAEIEADVASNGSKCIQFVNRTTEANYLEISLGVGCHSYIGFTESDNGAVVSTLGPGCEKKGIVMHEILHILGFFHEQNRLDRDLYVDINETNIAKARDFDIRNETEIDDLGVPYDLDSIMHYGAYHFAQDYGYPVMSPKPEYAPGQRLGQRVALTARDVLKIQRLYGCPEDTTHVRSDLDDKLIMFCDFAFGTCNFTHTNPNDAADSAERTSNTGHDALAAKDLKWTVKLGPVDNGPWSGYSNGIDPFLFAAKGEDDGQTVAVTSITTPALNTQEAGGICISLQLYQQGPSSFYSLYILGPSIPRQPLRIYQGISRYGWLKDEVKVSLVPNLDFQIEFVATLHEGSVSIDDFFVFKHECLNVS</sequence>
<gene>
    <name evidence="10" type="ORF">GSLYS_00020662001</name>
</gene>
<evidence type="ECO:0000256" key="2">
    <source>
        <dbReference type="ARBA" id="ARBA00022723"/>
    </source>
</evidence>
<dbReference type="Gene3D" id="2.60.120.200">
    <property type="match status" value="1"/>
</dbReference>
<dbReference type="InterPro" id="IPR024079">
    <property type="entry name" value="MetalloPept_cat_dom_sf"/>
</dbReference>
<dbReference type="AlphaFoldDB" id="A0AAV2ILM4"/>
<name>A0AAV2ILM4_LYMST</name>
<reference evidence="10 11" key="1">
    <citation type="submission" date="2024-04" db="EMBL/GenBank/DDBJ databases">
        <authorList>
            <consortium name="Genoscope - CEA"/>
            <person name="William W."/>
        </authorList>
    </citation>
    <scope>NUCLEOTIDE SEQUENCE [LARGE SCALE GENOMIC DNA]</scope>
</reference>
<evidence type="ECO:0000259" key="9">
    <source>
        <dbReference type="PROSITE" id="PS51864"/>
    </source>
</evidence>
<dbReference type="GO" id="GO:0016020">
    <property type="term" value="C:membrane"/>
    <property type="evidence" value="ECO:0007669"/>
    <property type="project" value="InterPro"/>
</dbReference>
<feature type="domain" description="Peptidase M12A" evidence="9">
    <location>
        <begin position="88"/>
        <end position="291"/>
    </location>
</feature>
<evidence type="ECO:0000256" key="3">
    <source>
        <dbReference type="ARBA" id="ARBA00022801"/>
    </source>
</evidence>
<feature type="binding site" evidence="6">
    <location>
        <position position="197"/>
    </location>
    <ligand>
        <name>Zn(2+)</name>
        <dbReference type="ChEBI" id="CHEBI:29105"/>
        <note>catalytic</note>
    </ligand>
</feature>
<comment type="caution">
    <text evidence="10">The sequence shown here is derived from an EMBL/GenBank/DDBJ whole genome shotgun (WGS) entry which is preliminary data.</text>
</comment>
<evidence type="ECO:0000256" key="5">
    <source>
        <dbReference type="ARBA" id="ARBA00023049"/>
    </source>
</evidence>
<keyword evidence="11" id="KW-1185">Reference proteome</keyword>
<dbReference type="EC" id="3.4.24.-" evidence="7"/>
<dbReference type="GO" id="GO:0004222">
    <property type="term" value="F:metalloendopeptidase activity"/>
    <property type="evidence" value="ECO:0007669"/>
    <property type="project" value="UniProtKB-UniRule"/>
</dbReference>
<dbReference type="PROSITE" id="PS50060">
    <property type="entry name" value="MAM_2"/>
    <property type="match status" value="1"/>
</dbReference>
<organism evidence="10 11">
    <name type="scientific">Lymnaea stagnalis</name>
    <name type="common">Great pond snail</name>
    <name type="synonym">Helix stagnalis</name>
    <dbReference type="NCBI Taxonomy" id="6523"/>
    <lineage>
        <taxon>Eukaryota</taxon>
        <taxon>Metazoa</taxon>
        <taxon>Spiralia</taxon>
        <taxon>Lophotrochozoa</taxon>
        <taxon>Mollusca</taxon>
        <taxon>Gastropoda</taxon>
        <taxon>Heterobranchia</taxon>
        <taxon>Euthyneura</taxon>
        <taxon>Panpulmonata</taxon>
        <taxon>Hygrophila</taxon>
        <taxon>Lymnaeoidea</taxon>
        <taxon>Lymnaeidae</taxon>
        <taxon>Lymnaea</taxon>
    </lineage>
</organism>
<comment type="cofactor">
    <cofactor evidence="6 7">
        <name>Zn(2+)</name>
        <dbReference type="ChEBI" id="CHEBI:29105"/>
    </cofactor>
    <text evidence="6 7">Binds 1 zinc ion per subunit.</text>
</comment>
<dbReference type="InterPro" id="IPR006026">
    <property type="entry name" value="Peptidase_Metallo"/>
</dbReference>
<dbReference type="PROSITE" id="PS51864">
    <property type="entry name" value="ASTACIN"/>
    <property type="match status" value="1"/>
</dbReference>
<feature type="binding site" evidence="6">
    <location>
        <position position="191"/>
    </location>
    <ligand>
        <name>Zn(2+)</name>
        <dbReference type="ChEBI" id="CHEBI:29105"/>
        <note>catalytic</note>
    </ligand>
</feature>
<keyword evidence="4 6" id="KW-0862">Zinc</keyword>
<dbReference type="PANTHER" id="PTHR10127">
    <property type="entry name" value="DISCOIDIN, CUB, EGF, LAMININ , AND ZINC METALLOPROTEASE DOMAIN CONTAINING"/>
    <property type="match status" value="1"/>
</dbReference>
<dbReference type="PANTHER" id="PTHR10127:SF780">
    <property type="entry name" value="METALLOENDOPEPTIDASE"/>
    <property type="match status" value="1"/>
</dbReference>
<dbReference type="SUPFAM" id="SSF55486">
    <property type="entry name" value="Metalloproteases ('zincins'), catalytic domain"/>
    <property type="match status" value="1"/>
</dbReference>
<feature type="disulfide bond" evidence="6">
    <location>
        <begin position="157"/>
        <end position="179"/>
    </location>
</feature>
<dbReference type="InterPro" id="IPR000998">
    <property type="entry name" value="MAM_dom"/>
</dbReference>
<feature type="domain" description="MAM" evidence="8">
    <location>
        <begin position="307"/>
        <end position="483"/>
    </location>
</feature>
<dbReference type="GO" id="GO:0006508">
    <property type="term" value="P:proteolysis"/>
    <property type="evidence" value="ECO:0007669"/>
    <property type="project" value="UniProtKB-KW"/>
</dbReference>
<dbReference type="InterPro" id="IPR034035">
    <property type="entry name" value="Astacin-like_dom"/>
</dbReference>
<evidence type="ECO:0000313" key="11">
    <source>
        <dbReference type="Proteomes" id="UP001497497"/>
    </source>
</evidence>
<dbReference type="Pfam" id="PF01400">
    <property type="entry name" value="Astacin"/>
    <property type="match status" value="1"/>
</dbReference>
<feature type="binding site" evidence="6">
    <location>
        <position position="187"/>
    </location>
    <ligand>
        <name>Zn(2+)</name>
        <dbReference type="ChEBI" id="CHEBI:29105"/>
        <note>catalytic</note>
    </ligand>
</feature>
<dbReference type="PRINTS" id="PR00480">
    <property type="entry name" value="ASTACIN"/>
</dbReference>
<keyword evidence="6" id="KW-1015">Disulfide bond</keyword>
<dbReference type="Proteomes" id="UP001497497">
    <property type="component" value="Unassembled WGS sequence"/>
</dbReference>
<protein>
    <recommendedName>
        <fullName evidence="7">Metalloendopeptidase</fullName>
        <ecNumber evidence="7">3.4.24.-</ecNumber>
    </recommendedName>
</protein>
<dbReference type="GO" id="GO:0008270">
    <property type="term" value="F:zinc ion binding"/>
    <property type="evidence" value="ECO:0007669"/>
    <property type="project" value="UniProtKB-UniRule"/>
</dbReference>
<keyword evidence="1 6" id="KW-0645">Protease</keyword>
<keyword evidence="3 6" id="KW-0378">Hydrolase</keyword>
<evidence type="ECO:0000256" key="4">
    <source>
        <dbReference type="ARBA" id="ARBA00022833"/>
    </source>
</evidence>
<dbReference type="SUPFAM" id="SSF49899">
    <property type="entry name" value="Concanavalin A-like lectins/glucanases"/>
    <property type="match status" value="1"/>
</dbReference>
<keyword evidence="5 6" id="KW-0482">Metalloprotease</keyword>
<evidence type="ECO:0000256" key="7">
    <source>
        <dbReference type="RuleBase" id="RU361183"/>
    </source>
</evidence>
<dbReference type="SMART" id="SM00235">
    <property type="entry name" value="ZnMc"/>
    <property type="match status" value="1"/>
</dbReference>
<dbReference type="InterPro" id="IPR013320">
    <property type="entry name" value="ConA-like_dom_sf"/>
</dbReference>
<dbReference type="Gene3D" id="3.40.390.10">
    <property type="entry name" value="Collagenase (Catalytic Domain)"/>
    <property type="match status" value="1"/>
</dbReference>
<feature type="active site" evidence="6">
    <location>
        <position position="188"/>
    </location>
</feature>
<evidence type="ECO:0000313" key="10">
    <source>
        <dbReference type="EMBL" id="CAL1547337.1"/>
    </source>
</evidence>